<feature type="domain" description="NB-ARC" evidence="7">
    <location>
        <begin position="25"/>
        <end position="183"/>
    </location>
</feature>
<accession>A0A067KFT7</accession>
<dbReference type="PANTHER" id="PTHR11017:SF354">
    <property type="entry name" value="ADP-RIBOSYL CYCLASE_CYCLIC ADP-RIBOSE HYDROLASE"/>
    <property type="match status" value="1"/>
</dbReference>
<keyword evidence="4" id="KW-0520">NAD</keyword>
<feature type="domain" description="Disease resistance protein Roq1-like winged-helix" evidence="9">
    <location>
        <begin position="251"/>
        <end position="318"/>
    </location>
</feature>
<evidence type="ECO:0000259" key="8">
    <source>
        <dbReference type="Pfam" id="PF20160"/>
    </source>
</evidence>
<dbReference type="Gene3D" id="3.40.50.300">
    <property type="entry name" value="P-loop containing nucleotide triphosphate hydrolases"/>
    <property type="match status" value="1"/>
</dbReference>
<dbReference type="SUPFAM" id="SSF52540">
    <property type="entry name" value="P-loop containing nucleoside triphosphate hydrolases"/>
    <property type="match status" value="1"/>
</dbReference>
<comment type="catalytic activity">
    <reaction evidence="5">
        <text>NAD(+) + H2O = ADP-D-ribose + nicotinamide + H(+)</text>
        <dbReference type="Rhea" id="RHEA:16301"/>
        <dbReference type="ChEBI" id="CHEBI:15377"/>
        <dbReference type="ChEBI" id="CHEBI:15378"/>
        <dbReference type="ChEBI" id="CHEBI:17154"/>
        <dbReference type="ChEBI" id="CHEBI:57540"/>
        <dbReference type="ChEBI" id="CHEBI:57967"/>
        <dbReference type="EC" id="3.2.2.6"/>
    </reaction>
    <physiologicalReaction direction="left-to-right" evidence="5">
        <dbReference type="Rhea" id="RHEA:16302"/>
    </physiologicalReaction>
</comment>
<dbReference type="Gene3D" id="1.10.8.430">
    <property type="entry name" value="Helical domain of apoptotic protease-activating factors"/>
    <property type="match status" value="1"/>
</dbReference>
<dbReference type="InterPro" id="IPR002182">
    <property type="entry name" value="NB-ARC"/>
</dbReference>
<dbReference type="PRINTS" id="PR00364">
    <property type="entry name" value="DISEASERSIST"/>
</dbReference>
<dbReference type="Gene3D" id="3.80.10.10">
    <property type="entry name" value="Ribonuclease Inhibitor"/>
    <property type="match status" value="2"/>
</dbReference>
<dbReference type="PANTHER" id="PTHR11017">
    <property type="entry name" value="LEUCINE-RICH REPEAT-CONTAINING PROTEIN"/>
    <property type="match status" value="1"/>
</dbReference>
<gene>
    <name evidence="10" type="ORF">JCGZ_10938</name>
</gene>
<dbReference type="InterPro" id="IPR042197">
    <property type="entry name" value="Apaf_helical"/>
</dbReference>
<dbReference type="GO" id="GO:0061809">
    <property type="term" value="F:NAD+ nucleosidase activity, cyclic ADP-ribose generating"/>
    <property type="evidence" value="ECO:0007669"/>
    <property type="project" value="UniProtKB-EC"/>
</dbReference>
<dbReference type="Pfam" id="PF23282">
    <property type="entry name" value="WHD_ROQ1"/>
    <property type="match status" value="1"/>
</dbReference>
<dbReference type="GO" id="GO:0043531">
    <property type="term" value="F:ADP binding"/>
    <property type="evidence" value="ECO:0007669"/>
    <property type="project" value="InterPro"/>
</dbReference>
<sequence length="907" mass="104360">MYFSTCSNLSGIESHVHNLLWLLGVESEDVRFIGIWGMGGIGKTTVAEVLLSRIFYQFDACCFLSNIREESKRHGLVHLRKRLFFELLQNENLSMDMFHVLPTSVLYMLEQKKVFIVLDDVNDSNQLKALLGNCDWFCPGSRVIMTSRDKEVLNNGVDQVYEVKSLKHCDALQLLSMEAFKQKHPPKGFVELSERVVDYAKRVPLALKTLGSHLCKRSPKEWEIVLDKLKQFPDRDIIKILRISYDELDQMEKDIFLDIACFYRGYSKDYVESILDGCGFFTSWGIIRLTDKCLITVLDNKIEMHDLIQEMGQEIARQNGSRLWNSKEIRCMFITDDEGARVVEGIFLDMSEMGNVQLRCAVLSRMFNLRLLQIYRPSTWSEGRNIGPIFESDQTNQLKFISNKVSLFHWDNYPYKSLPSNFFMENLVELKIKDSKVEQLWNGNQCLEQLKVLNLHGCKKLRSLPSLAQIKSLEFLNLCYCSNLKMLPETPTEIEELYLNHSGLEKWSPAARFFNNLKNLQVWECKNLRTLPTTISLNSADQLSFWGCSSLKECPEIIGDKISILDLSRTAIKELKFLESPAALYGLSSLRRLILNNCTRLQALPELPSLLQTLEAKNCPLLETVASASSTIQKEYERAYKFNFYKSINLDQNACGNIMGDALQRSKEIASSRTKNYSCEVILPGSEIPEWFNFQSPGSSVTIKVLPSSFNSTIFLNFAFCIVIEVECLFPSIYVYRSFSVSCEFRFKTANGVRKVEISKEFYFESDLSSNHVYLWCDDKSRKPIDWFKHNHSSVNEASLEFKVRPLSLKFKENAKLKVKRSGVHLVSAENEQNERNISRIQATNLDVVDQVVESTDITGQSDSMSDYEEEEQSVSLSDYEEDKQSDSLSYSDLIFDFEEEEPPPKR</sequence>
<dbReference type="SUPFAM" id="SSF46785">
    <property type="entry name" value="Winged helix' DNA-binding domain"/>
    <property type="match status" value="1"/>
</dbReference>
<dbReference type="OrthoDB" id="1744519at2759"/>
<dbReference type="InterPro" id="IPR044974">
    <property type="entry name" value="Disease_R_plants"/>
</dbReference>
<dbReference type="InterPro" id="IPR027417">
    <property type="entry name" value="P-loop_NTPase"/>
</dbReference>
<dbReference type="EC" id="3.2.2.6" evidence="1"/>
<evidence type="ECO:0000313" key="11">
    <source>
        <dbReference type="Proteomes" id="UP000027138"/>
    </source>
</evidence>
<evidence type="ECO:0000256" key="5">
    <source>
        <dbReference type="ARBA" id="ARBA00047304"/>
    </source>
</evidence>
<keyword evidence="11" id="KW-1185">Reference proteome</keyword>
<dbReference type="InterPro" id="IPR058192">
    <property type="entry name" value="WHD_ROQ1-like"/>
</dbReference>
<organism evidence="10 11">
    <name type="scientific">Jatropha curcas</name>
    <name type="common">Barbados nut</name>
    <dbReference type="NCBI Taxonomy" id="180498"/>
    <lineage>
        <taxon>Eukaryota</taxon>
        <taxon>Viridiplantae</taxon>
        <taxon>Streptophyta</taxon>
        <taxon>Embryophyta</taxon>
        <taxon>Tracheophyta</taxon>
        <taxon>Spermatophyta</taxon>
        <taxon>Magnoliopsida</taxon>
        <taxon>eudicotyledons</taxon>
        <taxon>Gunneridae</taxon>
        <taxon>Pentapetalae</taxon>
        <taxon>rosids</taxon>
        <taxon>fabids</taxon>
        <taxon>Malpighiales</taxon>
        <taxon>Euphorbiaceae</taxon>
        <taxon>Crotonoideae</taxon>
        <taxon>Jatropheae</taxon>
        <taxon>Jatropha</taxon>
    </lineage>
</organism>
<dbReference type="GO" id="GO:0006952">
    <property type="term" value="P:defense response"/>
    <property type="evidence" value="ECO:0007669"/>
    <property type="project" value="InterPro"/>
</dbReference>
<keyword evidence="2" id="KW-0433">Leucine-rich repeat</keyword>
<dbReference type="SUPFAM" id="SSF52058">
    <property type="entry name" value="L domain-like"/>
    <property type="match status" value="1"/>
</dbReference>
<evidence type="ECO:0000256" key="3">
    <source>
        <dbReference type="ARBA" id="ARBA00022737"/>
    </source>
</evidence>
<name>A0A067KFT7_JATCU</name>
<dbReference type="InterPro" id="IPR032675">
    <property type="entry name" value="LRR_dom_sf"/>
</dbReference>
<dbReference type="InterPro" id="IPR045344">
    <property type="entry name" value="C-JID"/>
</dbReference>
<evidence type="ECO:0000256" key="1">
    <source>
        <dbReference type="ARBA" id="ARBA00011982"/>
    </source>
</evidence>
<dbReference type="FunFam" id="1.10.8.430:FF:000002">
    <property type="entry name" value="Disease resistance protein (TIR-NBS-LRR class)"/>
    <property type="match status" value="1"/>
</dbReference>
<evidence type="ECO:0000256" key="6">
    <source>
        <dbReference type="SAM" id="MobiDB-lite"/>
    </source>
</evidence>
<protein>
    <recommendedName>
        <fullName evidence="1">ADP-ribosyl cyclase/cyclic ADP-ribose hydrolase</fullName>
        <ecNumber evidence="1">3.2.2.6</ecNumber>
    </recommendedName>
</protein>
<dbReference type="Proteomes" id="UP000027138">
    <property type="component" value="Unassembled WGS sequence"/>
</dbReference>
<proteinExistence type="predicted"/>
<evidence type="ECO:0000256" key="2">
    <source>
        <dbReference type="ARBA" id="ARBA00022614"/>
    </source>
</evidence>
<dbReference type="InterPro" id="IPR036390">
    <property type="entry name" value="WH_DNA-bd_sf"/>
</dbReference>
<reference evidence="10 11" key="1">
    <citation type="journal article" date="2014" name="PLoS ONE">
        <title>Global Analysis of Gene Expression Profiles in Physic Nut (Jatropha curcas L.) Seedlings Exposed to Salt Stress.</title>
        <authorList>
            <person name="Zhang L."/>
            <person name="Zhang C."/>
            <person name="Wu P."/>
            <person name="Chen Y."/>
            <person name="Li M."/>
            <person name="Jiang H."/>
            <person name="Wu G."/>
        </authorList>
    </citation>
    <scope>NUCLEOTIDE SEQUENCE [LARGE SCALE GENOMIC DNA]</scope>
    <source>
        <strain evidence="11">cv. GZQX0401</strain>
        <tissue evidence="10">Young leaves</tissue>
    </source>
</reference>
<dbReference type="AlphaFoldDB" id="A0A067KFT7"/>
<feature type="domain" description="C-JID" evidence="8">
    <location>
        <begin position="683"/>
        <end position="827"/>
    </location>
</feature>
<feature type="compositionally biased region" description="Acidic residues" evidence="6">
    <location>
        <begin position="866"/>
        <end position="884"/>
    </location>
</feature>
<evidence type="ECO:0000259" key="7">
    <source>
        <dbReference type="Pfam" id="PF00931"/>
    </source>
</evidence>
<dbReference type="Pfam" id="PF00931">
    <property type="entry name" value="NB-ARC"/>
    <property type="match status" value="1"/>
</dbReference>
<keyword evidence="3" id="KW-0677">Repeat</keyword>
<dbReference type="Pfam" id="PF20160">
    <property type="entry name" value="C-JID"/>
    <property type="match status" value="1"/>
</dbReference>
<evidence type="ECO:0000259" key="9">
    <source>
        <dbReference type="Pfam" id="PF23282"/>
    </source>
</evidence>
<evidence type="ECO:0000256" key="4">
    <source>
        <dbReference type="ARBA" id="ARBA00023027"/>
    </source>
</evidence>
<dbReference type="EMBL" id="KK914493">
    <property type="protein sequence ID" value="KDP35096.1"/>
    <property type="molecule type" value="Genomic_DNA"/>
</dbReference>
<feature type="region of interest" description="Disordered" evidence="6">
    <location>
        <begin position="857"/>
        <end position="907"/>
    </location>
</feature>
<feature type="compositionally biased region" description="Acidic residues" evidence="6">
    <location>
        <begin position="896"/>
        <end position="907"/>
    </location>
</feature>
<evidence type="ECO:0000313" key="10">
    <source>
        <dbReference type="EMBL" id="KDP35096.1"/>
    </source>
</evidence>